<gene>
    <name evidence="1" type="ORF">SAMN05444145_10488</name>
</gene>
<keyword evidence="2" id="KW-1185">Reference proteome</keyword>
<accession>A0A1H4BY38</accession>
<dbReference type="EMBL" id="FNRI01000004">
    <property type="protein sequence ID" value="SEA52977.1"/>
    <property type="molecule type" value="Genomic_DNA"/>
</dbReference>
<sequence>MEPAVFLRKKRVRARRPFRRIKVMRVAGLSNGCQSMF</sequence>
<dbReference type="AlphaFoldDB" id="A0A1H4BY38"/>
<evidence type="ECO:0000313" key="1">
    <source>
        <dbReference type="EMBL" id="SEA52977.1"/>
    </source>
</evidence>
<reference evidence="1 2" key="1">
    <citation type="submission" date="2016-10" db="EMBL/GenBank/DDBJ databases">
        <authorList>
            <person name="de Groot N.N."/>
        </authorList>
    </citation>
    <scope>NUCLEOTIDE SEQUENCE [LARGE SCALE GENOMIC DNA]</scope>
    <source>
        <strain evidence="1 2">DSM 25383</strain>
    </source>
</reference>
<dbReference type="Proteomes" id="UP000183253">
    <property type="component" value="Unassembled WGS sequence"/>
</dbReference>
<organism evidence="1 2">
    <name type="scientific">Alistipes timonensis JC136</name>
    <dbReference type="NCBI Taxonomy" id="1033731"/>
    <lineage>
        <taxon>Bacteria</taxon>
        <taxon>Pseudomonadati</taxon>
        <taxon>Bacteroidota</taxon>
        <taxon>Bacteroidia</taxon>
        <taxon>Bacteroidales</taxon>
        <taxon>Rikenellaceae</taxon>
        <taxon>Alistipes</taxon>
    </lineage>
</organism>
<proteinExistence type="predicted"/>
<name>A0A1H4BY38_9BACT</name>
<protein>
    <submittedName>
        <fullName evidence="1">Uncharacterized protein</fullName>
    </submittedName>
</protein>
<evidence type="ECO:0000313" key="2">
    <source>
        <dbReference type="Proteomes" id="UP000183253"/>
    </source>
</evidence>